<comment type="caution">
    <text evidence="1">The sequence shown here is derived from an EMBL/GenBank/DDBJ whole genome shotgun (WGS) entry which is preliminary data.</text>
</comment>
<keyword evidence="2" id="KW-1185">Reference proteome</keyword>
<sequence length="187" mass="20929">MEIPQIRMHSQQAKIQIHTEPVQVHISQPSGDLTIRQPAAEISMRTKPGRLNIDQSQAWEDMNLLSPKKSIAKNAQAGQQAVLQGTARRARQGDALMRIENNSDPIKTQALENGFTQQKRLGLTFIPSTFAVKTSYQPAELDIQVRTNKPIIEGKINKPIIQYTAGRIETSLAQRQELTIEVVNTKI</sequence>
<reference evidence="1 2" key="1">
    <citation type="submission" date="2019-07" db="EMBL/GenBank/DDBJ databases">
        <title>Whole genome shotgun sequence of Oceanobacillus sojae NBRC 105379.</title>
        <authorList>
            <person name="Hosoyama A."/>
            <person name="Uohara A."/>
            <person name="Ohji S."/>
            <person name="Ichikawa N."/>
        </authorList>
    </citation>
    <scope>NUCLEOTIDE SEQUENCE [LARGE SCALE GENOMIC DNA]</scope>
    <source>
        <strain evidence="1 2">NBRC 105379</strain>
    </source>
</reference>
<dbReference type="EMBL" id="BJYM01000007">
    <property type="protein sequence ID" value="GEN87152.1"/>
    <property type="molecule type" value="Genomic_DNA"/>
</dbReference>
<accession>A0A511ZI76</accession>
<evidence type="ECO:0000313" key="2">
    <source>
        <dbReference type="Proteomes" id="UP000321558"/>
    </source>
</evidence>
<dbReference type="STRING" id="582851.GCA_900162665_01202"/>
<organism evidence="1 2">
    <name type="scientific">Oceanobacillus sojae</name>
    <dbReference type="NCBI Taxonomy" id="582851"/>
    <lineage>
        <taxon>Bacteria</taxon>
        <taxon>Bacillati</taxon>
        <taxon>Bacillota</taxon>
        <taxon>Bacilli</taxon>
        <taxon>Bacillales</taxon>
        <taxon>Bacillaceae</taxon>
        <taxon>Oceanobacillus</taxon>
    </lineage>
</organism>
<dbReference type="InterPro" id="IPR045527">
    <property type="entry name" value="DUF6470"/>
</dbReference>
<dbReference type="Pfam" id="PF20074">
    <property type="entry name" value="DUF6470"/>
    <property type="match status" value="1"/>
</dbReference>
<evidence type="ECO:0000313" key="1">
    <source>
        <dbReference type="EMBL" id="GEN87152.1"/>
    </source>
</evidence>
<dbReference type="Proteomes" id="UP000321558">
    <property type="component" value="Unassembled WGS sequence"/>
</dbReference>
<dbReference type="AlphaFoldDB" id="A0A511ZI76"/>
<proteinExistence type="predicted"/>
<dbReference type="RefSeq" id="WP_147210165.1">
    <property type="nucleotide sequence ID" value="NZ_BJYM01000007.1"/>
</dbReference>
<protein>
    <submittedName>
        <fullName evidence="1">Uncharacterized protein</fullName>
    </submittedName>
</protein>
<name>A0A511ZI76_9BACI</name>
<dbReference type="OrthoDB" id="2112831at2"/>
<gene>
    <name evidence="1" type="primary">yviE</name>
    <name evidence="1" type="ORF">OSO01_18910</name>
</gene>